<dbReference type="EMBL" id="CP058998">
    <property type="protein sequence ID" value="QLJ52757.1"/>
    <property type="molecule type" value="Genomic_DNA"/>
</dbReference>
<feature type="transmembrane region" description="Helical" evidence="1">
    <location>
        <begin position="7"/>
        <end position="27"/>
    </location>
</feature>
<organism evidence="2 3">
    <name type="scientific">Fermentimicrarchaeum limneticum</name>
    <dbReference type="NCBI Taxonomy" id="2795018"/>
    <lineage>
        <taxon>Archaea</taxon>
        <taxon>Candidatus Micrarchaeota</taxon>
        <taxon>Candidatus Fermentimicrarchaeales</taxon>
        <taxon>Candidatus Fermentimicrarchaeaceae</taxon>
        <taxon>Candidatus Fermentimicrarchaeum</taxon>
    </lineage>
</organism>
<evidence type="ECO:0000313" key="2">
    <source>
        <dbReference type="EMBL" id="QLJ52757.1"/>
    </source>
</evidence>
<evidence type="ECO:0000313" key="3">
    <source>
        <dbReference type="Proteomes" id="UP000510821"/>
    </source>
</evidence>
<gene>
    <name evidence="2" type="ORF">Sv326_0582</name>
</gene>
<keyword evidence="1" id="KW-0472">Membrane</keyword>
<dbReference type="AlphaFoldDB" id="A0A7D6BA45"/>
<proteinExistence type="predicted"/>
<evidence type="ECO:0000256" key="1">
    <source>
        <dbReference type="SAM" id="Phobius"/>
    </source>
</evidence>
<dbReference type="KEGG" id="flt:Sv326_0582"/>
<dbReference type="Proteomes" id="UP000510821">
    <property type="component" value="Chromosome"/>
</dbReference>
<reference evidence="3" key="1">
    <citation type="submission" date="2020-07" db="EMBL/GenBank/DDBJ databases">
        <title>Metabolic diversity and evolutionary history of the archaeal phylum ###Micrarchaeota### uncovered from a freshwater lake metagenome.</title>
        <authorList>
            <person name="Kadnikov V.V."/>
            <person name="Savvichev A.S."/>
            <person name="Mardanov A.V."/>
            <person name="Beletsky A.V."/>
            <person name="Chupakov A.V."/>
            <person name="Kokryatskaya N.M."/>
            <person name="Pimenov N.V."/>
            <person name="Ravin N.V."/>
        </authorList>
    </citation>
    <scope>NUCLEOTIDE SEQUENCE [LARGE SCALE GENOMIC DNA]</scope>
</reference>
<keyword evidence="1" id="KW-1133">Transmembrane helix</keyword>
<name>A0A7D6BA45_FERL1</name>
<protein>
    <submittedName>
        <fullName evidence="2">Uncharacterized protein</fullName>
    </submittedName>
</protein>
<sequence length="126" mass="14002">MRGQVSFEFFVAFSFLILFFLASVMIYDHENRSSQAFLSRMRAQAVASDFSRAINGVYQCGSGCSYVIQLRQDYSLKIYGKVVEVAGNLQVGQAPLVTDRIELHSATPGAYIRIVNNNGVVELHDA</sequence>
<accession>A0A7D6BA45</accession>
<keyword evidence="1" id="KW-0812">Transmembrane</keyword>